<comment type="caution">
    <text evidence="9">The sequence shown here is derived from an EMBL/GenBank/DDBJ whole genome shotgun (WGS) entry which is preliminary data.</text>
</comment>
<evidence type="ECO:0000256" key="6">
    <source>
        <dbReference type="ARBA" id="ARBA00023027"/>
    </source>
</evidence>
<dbReference type="PANTHER" id="PTHR43706">
    <property type="entry name" value="NADH DEHYDROGENASE"/>
    <property type="match status" value="1"/>
</dbReference>
<evidence type="ECO:0000256" key="4">
    <source>
        <dbReference type="ARBA" id="ARBA00022827"/>
    </source>
</evidence>
<dbReference type="Pfam" id="PF07992">
    <property type="entry name" value="Pyr_redox_2"/>
    <property type="match status" value="1"/>
</dbReference>
<dbReference type="GO" id="GO:0050136">
    <property type="term" value="F:NADH dehydrogenase (quinone) (non-electrogenic) activity"/>
    <property type="evidence" value="ECO:0007669"/>
    <property type="project" value="UniProtKB-EC"/>
</dbReference>
<keyword evidence="6" id="KW-0520">NAD</keyword>
<keyword evidence="5" id="KW-0560">Oxidoreductase</keyword>
<evidence type="ECO:0000313" key="9">
    <source>
        <dbReference type="EMBL" id="KAB1075970.1"/>
    </source>
</evidence>
<dbReference type="InterPro" id="IPR045024">
    <property type="entry name" value="NDH-2"/>
</dbReference>
<evidence type="ECO:0000313" key="10">
    <source>
        <dbReference type="Proteomes" id="UP000474159"/>
    </source>
</evidence>
<sequence>MEQPPSDQPASPPVVIVGAGFGGLAVAKALAGSDVPVTLIDHNNYHLFVPLLYQVATAALSPADIAEPIRHILARYPNITVVMGRVAGIDVAGKQVRLTEGDPIAYGRLVIATGSTSTYFGNDRWAAHAPSLKSIEEARTIRTRVLEGFELAERSSDPAARERLMTIVVVGGGPTGVEMAGSIAELARHALARDFRRIDPTTARVILIEAGARLLTAFPENLASYAQRSLERLGVTVMTGHPVQDIDATGVSIAGSHIPAATIIWGAGVRASPAATWLGIEADRSGRIPVSADLSVTGVPDVYALGDTALCLDAAGQPLPGLAQVAQQQGSHLGRALRENLLHGTALPPFAFHNRGNAAIVGRHAAIFDFGGQRRLKGFVAWLLWAAVHVVLLVDFAQRVRVSLQWLWRYLTYRRGARLITVPPRAPARQSPQ</sequence>
<dbReference type="InterPro" id="IPR036188">
    <property type="entry name" value="FAD/NAD-bd_sf"/>
</dbReference>
<dbReference type="PANTHER" id="PTHR43706:SF47">
    <property type="entry name" value="EXTERNAL NADH-UBIQUINONE OXIDOREDUCTASE 1, MITOCHONDRIAL-RELATED"/>
    <property type="match status" value="1"/>
</dbReference>
<dbReference type="OrthoDB" id="9781621at2"/>
<keyword evidence="10" id="KW-1185">Reference proteome</keyword>
<reference evidence="9 10" key="1">
    <citation type="submission" date="2019-09" db="EMBL/GenBank/DDBJ databases">
        <title>YIM 48816 draft genome.</title>
        <authorList>
            <person name="Jiang L."/>
        </authorList>
    </citation>
    <scope>NUCLEOTIDE SEQUENCE [LARGE SCALE GENOMIC DNA]</scope>
    <source>
        <strain evidence="9 10">YIM 48816</strain>
    </source>
</reference>
<comment type="similarity">
    <text evidence="1">Belongs to the NADH dehydrogenase family.</text>
</comment>
<dbReference type="AlphaFoldDB" id="A0A6L3SS27"/>
<dbReference type="EMBL" id="VZZK01000032">
    <property type="protein sequence ID" value="KAB1075970.1"/>
    <property type="molecule type" value="Genomic_DNA"/>
</dbReference>
<name>A0A6L3SS27_9HYPH</name>
<accession>A0A6L3SS27</accession>
<gene>
    <name evidence="9" type="ORF">F6X53_24330</name>
</gene>
<evidence type="ECO:0000256" key="2">
    <source>
        <dbReference type="ARBA" id="ARBA00012637"/>
    </source>
</evidence>
<dbReference type="PRINTS" id="PR00411">
    <property type="entry name" value="PNDRDTASEI"/>
</dbReference>
<protein>
    <recommendedName>
        <fullName evidence="2">NADH:ubiquinone reductase (non-electrogenic)</fullName>
        <ecNumber evidence="2">1.6.5.9</ecNumber>
    </recommendedName>
</protein>
<keyword evidence="3" id="KW-0285">Flavoprotein</keyword>
<keyword evidence="4" id="KW-0274">FAD</keyword>
<proteinExistence type="inferred from homology"/>
<evidence type="ECO:0000259" key="8">
    <source>
        <dbReference type="Pfam" id="PF07992"/>
    </source>
</evidence>
<evidence type="ECO:0000256" key="7">
    <source>
        <dbReference type="ARBA" id="ARBA00047599"/>
    </source>
</evidence>
<organism evidence="9 10">
    <name type="scientific">Methylobacterium soli</name>
    <dbReference type="NCBI Taxonomy" id="553447"/>
    <lineage>
        <taxon>Bacteria</taxon>
        <taxon>Pseudomonadati</taxon>
        <taxon>Pseudomonadota</taxon>
        <taxon>Alphaproteobacteria</taxon>
        <taxon>Hyphomicrobiales</taxon>
        <taxon>Methylobacteriaceae</taxon>
        <taxon>Methylobacterium</taxon>
    </lineage>
</organism>
<evidence type="ECO:0000256" key="5">
    <source>
        <dbReference type="ARBA" id="ARBA00023002"/>
    </source>
</evidence>
<dbReference type="EC" id="1.6.5.9" evidence="2"/>
<evidence type="ECO:0000256" key="3">
    <source>
        <dbReference type="ARBA" id="ARBA00022630"/>
    </source>
</evidence>
<evidence type="ECO:0000256" key="1">
    <source>
        <dbReference type="ARBA" id="ARBA00005272"/>
    </source>
</evidence>
<dbReference type="PRINTS" id="PR00368">
    <property type="entry name" value="FADPNR"/>
</dbReference>
<dbReference type="Gene3D" id="3.50.50.100">
    <property type="match status" value="1"/>
</dbReference>
<comment type="catalytic activity">
    <reaction evidence="7">
        <text>a quinone + NADH + H(+) = a quinol + NAD(+)</text>
        <dbReference type="Rhea" id="RHEA:46160"/>
        <dbReference type="ChEBI" id="CHEBI:15378"/>
        <dbReference type="ChEBI" id="CHEBI:24646"/>
        <dbReference type="ChEBI" id="CHEBI:57540"/>
        <dbReference type="ChEBI" id="CHEBI:57945"/>
        <dbReference type="ChEBI" id="CHEBI:132124"/>
        <dbReference type="EC" id="1.6.5.9"/>
    </reaction>
</comment>
<dbReference type="Proteomes" id="UP000474159">
    <property type="component" value="Unassembled WGS sequence"/>
</dbReference>
<feature type="domain" description="FAD/NAD(P)-binding" evidence="8">
    <location>
        <begin position="14"/>
        <end position="330"/>
    </location>
</feature>
<dbReference type="InterPro" id="IPR023753">
    <property type="entry name" value="FAD/NAD-binding_dom"/>
</dbReference>
<dbReference type="SUPFAM" id="SSF51905">
    <property type="entry name" value="FAD/NAD(P)-binding domain"/>
    <property type="match status" value="1"/>
</dbReference>